<evidence type="ECO:0000256" key="2">
    <source>
        <dbReference type="SAM" id="SignalP"/>
    </source>
</evidence>
<keyword evidence="4" id="KW-1185">Reference proteome</keyword>
<feature type="region of interest" description="Disordered" evidence="1">
    <location>
        <begin position="72"/>
        <end position="91"/>
    </location>
</feature>
<protein>
    <recommendedName>
        <fullName evidence="5">Ecp2 effector protein domain-containing protein</fullName>
    </recommendedName>
</protein>
<feature type="signal peptide" evidence="2">
    <location>
        <begin position="1"/>
        <end position="20"/>
    </location>
</feature>
<dbReference type="OrthoDB" id="3552888at2759"/>
<evidence type="ECO:0008006" key="5">
    <source>
        <dbReference type="Google" id="ProtNLM"/>
    </source>
</evidence>
<dbReference type="Proteomes" id="UP000631181">
    <property type="component" value="Unassembled WGS sequence"/>
</dbReference>
<dbReference type="PANTHER" id="PTHR35605:SF1">
    <property type="entry name" value="ECP2 EFFECTOR PROTEIN DOMAIN-CONTAINING PROTEIN-RELATED"/>
    <property type="match status" value="1"/>
</dbReference>
<accession>A0A8J8W3L0</accession>
<evidence type="ECO:0000256" key="1">
    <source>
        <dbReference type="SAM" id="MobiDB-lite"/>
    </source>
</evidence>
<keyword evidence="2" id="KW-0732">Signal</keyword>
<dbReference type="PANTHER" id="PTHR35605">
    <property type="entry name" value="ECP2 EFFECTOR PROTEIN DOMAIN-CONTAINING PROTEIN-RELATED"/>
    <property type="match status" value="1"/>
</dbReference>
<proteinExistence type="predicted"/>
<feature type="chain" id="PRO_5035205110" description="Ecp2 effector protein domain-containing protein" evidence="2">
    <location>
        <begin position="21"/>
        <end position="201"/>
    </location>
</feature>
<reference evidence="3" key="1">
    <citation type="journal article" date="2020" name="Front. Microbiol.">
        <title>Gene regulatory networks of Penicillium echinulatum 2HH and Penicillium oxalicum 114-2 inferred by a computational biology approach.</title>
        <authorList>
            <person name="Lenz A.R."/>
            <person name="Galan-Vasquez E."/>
            <person name="Balbinot E."/>
            <person name="De Abreu F.P."/>
            <person name="De Oliveira N.S."/>
            <person name="Da Rosa L.O."/>
            <person name="De Avila E Silva S."/>
            <person name="Camassola M."/>
            <person name="Dillon A.J.P."/>
            <person name="Perez-Rueda E."/>
        </authorList>
    </citation>
    <scope>NUCLEOTIDE SEQUENCE</scope>
    <source>
        <strain evidence="3">S1M29</strain>
    </source>
</reference>
<comment type="caution">
    <text evidence="3">The sequence shown here is derived from an EMBL/GenBank/DDBJ whole genome shotgun (WGS) entry which is preliminary data.</text>
</comment>
<dbReference type="AlphaFoldDB" id="A0A8J8W3L0"/>
<name>A0A8J8W3L0_9EURO</name>
<evidence type="ECO:0000313" key="3">
    <source>
        <dbReference type="EMBL" id="KAF7717461.1"/>
    </source>
</evidence>
<organism evidence="3 4">
    <name type="scientific">Penicillium ucsense</name>
    <dbReference type="NCBI Taxonomy" id="2839758"/>
    <lineage>
        <taxon>Eukaryota</taxon>
        <taxon>Fungi</taxon>
        <taxon>Dikarya</taxon>
        <taxon>Ascomycota</taxon>
        <taxon>Pezizomycotina</taxon>
        <taxon>Eurotiomycetes</taxon>
        <taxon>Eurotiomycetidae</taxon>
        <taxon>Eurotiales</taxon>
        <taxon>Aspergillaceae</taxon>
        <taxon>Penicillium</taxon>
    </lineage>
</organism>
<evidence type="ECO:0000313" key="4">
    <source>
        <dbReference type="Proteomes" id="UP000631181"/>
    </source>
</evidence>
<gene>
    <name evidence="3" type="ORF">PECM_004118</name>
</gene>
<dbReference type="EMBL" id="WIWV01000026">
    <property type="protein sequence ID" value="KAF7717461.1"/>
    <property type="molecule type" value="Genomic_DNA"/>
</dbReference>
<sequence length="201" mass="22299">MKSFKVLSILGAAFFVGAQALNEAPIEGYNIEEFSWEVESAPGSEKVVLNGTIQQIVTQLREINPNFDTDFGLDKLDDNNEEETHTESQLTKRGDSWKCNIFVGARQADITNGIKYLRGVSGQPTAGPGPGNCARVSCSYAAAIWWCNDNTFTKVLPGFYNIADGAQVLKNKCWRGGQKFSGQLFHDDKWNVIIREDHDNC</sequence>